<feature type="region of interest" description="Disordered" evidence="7">
    <location>
        <begin position="1692"/>
        <end position="1745"/>
    </location>
</feature>
<dbReference type="OrthoDB" id="10256089at2759"/>
<comment type="caution">
    <text evidence="9">The sequence shown here is derived from an EMBL/GenBank/DDBJ whole genome shotgun (WGS) entry which is preliminary data.</text>
</comment>
<dbReference type="Pfam" id="PF03114">
    <property type="entry name" value="BAR"/>
    <property type="match status" value="1"/>
</dbReference>
<keyword evidence="4" id="KW-0344">Guanine-nucleotide releasing factor</keyword>
<dbReference type="HOGENOM" id="CLU_001112_0_0_1"/>
<feature type="compositionally biased region" description="Low complexity" evidence="7">
    <location>
        <begin position="861"/>
        <end position="873"/>
    </location>
</feature>
<accession>A0A072P285</accession>
<feature type="compositionally biased region" description="Polar residues" evidence="7">
    <location>
        <begin position="1"/>
        <end position="12"/>
    </location>
</feature>
<dbReference type="GO" id="GO:0032955">
    <property type="term" value="P:regulation of division septum assembly"/>
    <property type="evidence" value="ECO:0007669"/>
    <property type="project" value="TreeGrafter"/>
</dbReference>
<proteinExistence type="predicted"/>
<feature type="region of interest" description="Disordered" evidence="7">
    <location>
        <begin position="965"/>
        <end position="1012"/>
    </location>
</feature>
<dbReference type="Pfam" id="PF00621">
    <property type="entry name" value="RhoGEF"/>
    <property type="match status" value="1"/>
</dbReference>
<dbReference type="RefSeq" id="XP_013256362.1">
    <property type="nucleotide sequence ID" value="XM_013400908.1"/>
</dbReference>
<keyword evidence="5" id="KW-0965">Cell junction</keyword>
<dbReference type="InterPro" id="IPR027267">
    <property type="entry name" value="AH/BAR_dom_sf"/>
</dbReference>
<feature type="region of interest" description="Disordered" evidence="7">
    <location>
        <begin position="1780"/>
        <end position="1811"/>
    </location>
</feature>
<organism evidence="9 10">
    <name type="scientific">Exophiala aquamarina CBS 119918</name>
    <dbReference type="NCBI Taxonomy" id="1182545"/>
    <lineage>
        <taxon>Eukaryota</taxon>
        <taxon>Fungi</taxon>
        <taxon>Dikarya</taxon>
        <taxon>Ascomycota</taxon>
        <taxon>Pezizomycotina</taxon>
        <taxon>Eurotiomycetes</taxon>
        <taxon>Chaetothyriomycetidae</taxon>
        <taxon>Chaetothyriales</taxon>
        <taxon>Herpotrichiellaceae</taxon>
        <taxon>Exophiala</taxon>
    </lineage>
</organism>
<evidence type="ECO:0000256" key="7">
    <source>
        <dbReference type="SAM" id="MobiDB-lite"/>
    </source>
</evidence>
<feature type="compositionally biased region" description="Polar residues" evidence="7">
    <location>
        <begin position="239"/>
        <end position="288"/>
    </location>
</feature>
<feature type="compositionally biased region" description="Polar residues" evidence="7">
    <location>
        <begin position="145"/>
        <end position="158"/>
    </location>
</feature>
<sequence>MPSAVSNQNNYYTAHHRRQSSQSQTNLTDQIVTSPTQLQSPSQSLVFLPSTAYQPQQPIQRTRTPSQSTVSRSNIRLDLAREESVINDPHEFYRQYQDPLVNPSPIGLHQEAIRTTTEQEEAQYASRKSSFASTQANDDYEPRSGRNSVSGRKLSVNTQHTQWEAVKPPGSVPNTLRSRKASFKDLVARFDASPDEVPPLPTQQISRPSSRTASPMSGFANVEFGHSAGTGTLPKRPSSRLSESYRINGSVSASAGTPNAKSLTGRNRTSSLASGLTKSVTNPEDSQNSRKLLFGEVLPSVSNAPAAGYGISNARKRRGSEGSPMHSPNPMFPSTSSIPTVKAPSPNSLTRPQPRPSDRSHVDLRTKAQIEQPHHRRAKSDFSGQASRSSGRHGGIVSPVSFESTSGALRLASNALAKVNGHSRIPVSTRHQRIASDSATMSPNTHPAFVSQLPLRNLETSQSRSVPSPSGNRKPSSPKRRPRSPIQIKSPGRRGRDITSSSEKSPSLRANIIAPPPKISPPLRSSRPRLPVSSATTTASRAKMAEKFEILAKEQNDRKGYRRQRPPELSDIDLKARRLKITQALSRSREGEDLRTGAFQTRNSSTNRQDSLTPSISGSDRGNQSHPDHIEIPALVVNFSGPPTDMSEERAFYTPDEQSVRDRMTYTQNALKIVEAGSRQLETEMDSPTLGHAESAFSSIPYSLNTQLRPSMPEQEPSSALTDATVATEATLIDTEPQMDATRLQTPAQSLFTQISAMRSQSSNSPMSSSSQASGDLSDHADGVSVQLMLRETTYLDDDEAVEKGYRPFLPSTGSDVAASRSNGRSSWTSSIDELPGSEGGESSVPGREASQIPEELAAEPGSMSPSGSNRSSIQDDSQQEPSSRDAYTVVNIVLQQQTPSGVVDQQLVDDIYHRIIQTSPDLASAETVDEEKVRLLCMHELEDYHSQWGEQESSRPESAVLIRPDEFSESKSHAVKETNGESDTKNDSTVSRQSKDKALSLPPTSYRGHHYKSSLDSAEDWAETSPSVGDWIQYGLSSPIETQQPRPPSTLVREIIEQGPMATGLGKTETGHSHAQSWNTSAGDSPTLGLDLDIPRPPSHSPPPPPTMNLPSIDQAARSAPAGIKPPMTQQSQPPRPLTAVSQMSARSSLDQHVLPSTSSMNRPSEEGDLSPDQRRLNKRRHILKELVDTEYTYERDMRVLCDIYKQTAVVAISDEDTKIIFGNVDAVQHFAKDFLGFLKQVARPAYIMDKSDKRKDWNRASAVQGSGTSIDGVADMTDAEKDELTKVGHAFEVSMSDMEKVYTEYIRTRHPANKRLEVLQTSPAVKEWLKECSENSSDITNAWSLDALLVKPIQRITKYPLLLTQLVEATPPTHPDYEFIRKALVEVTEVNIRINDVKKHTELVDQVLNRKRKESDVRNGLTKAWGRRAEKLRQHVGINEIYEDPEYAKIKINYDNNIAHLFLVTKDCQGYIEAMREWVDRICGVAAAAEAWVDVGHTSYPQAESKLRQFAIVVRGVHSIALPDHIEQVTKKVIQPMEKTAVMLERFKVDSKGLIQKREKRLLDYNQFKNKRDRGEKVDKRMTERMEQWEALNLEAKERMKRLLSSTADLVLACQTSLIQLQMGWLQMCKVKFSAAMELDIDRLEPGDIMREWQEEFDAQHTYAMTLSICNGTLLAEAINLLSFLTPGTTLTGDDSPRQPSWNSSMKRSVSTNDEVPQASISDHHHRHTEGPVSPMSDDRSDQASFSFANGRIRAPSAASGRLPKTPDVLPRTITATSVHTTNSGNASRPGTGLDHLDDPSRSAPRVSLEAPSPTIGALLTESPVAVKHNSTSTFYSATPGPSHSQQQLPTSRGSIFSSAMPMDETAGGSSEVKSDLESSREPGVLFTAASVYEFNIDRSRQQGGFRYLTYVTGEIFDVIAEHGELWLAINQDDDTREIGWIWNKHFAKLAT</sequence>
<feature type="region of interest" description="Disordered" evidence="7">
    <location>
        <begin position="1063"/>
        <end position="1176"/>
    </location>
</feature>
<feature type="compositionally biased region" description="Polar residues" evidence="7">
    <location>
        <begin position="126"/>
        <end position="137"/>
    </location>
</feature>
<reference evidence="9 10" key="1">
    <citation type="submission" date="2013-03" db="EMBL/GenBank/DDBJ databases">
        <title>The Genome Sequence of Exophiala aquamarina CBS 119918.</title>
        <authorList>
            <consortium name="The Broad Institute Genomics Platform"/>
            <person name="Cuomo C."/>
            <person name="de Hoog S."/>
            <person name="Gorbushina A."/>
            <person name="Walker B."/>
            <person name="Young S.K."/>
            <person name="Zeng Q."/>
            <person name="Gargeya S."/>
            <person name="Fitzgerald M."/>
            <person name="Haas B."/>
            <person name="Abouelleil A."/>
            <person name="Allen A.W."/>
            <person name="Alvarado L."/>
            <person name="Arachchi H.M."/>
            <person name="Berlin A.M."/>
            <person name="Chapman S.B."/>
            <person name="Gainer-Dewar J."/>
            <person name="Goldberg J."/>
            <person name="Griggs A."/>
            <person name="Gujja S."/>
            <person name="Hansen M."/>
            <person name="Howarth C."/>
            <person name="Imamovic A."/>
            <person name="Ireland A."/>
            <person name="Larimer J."/>
            <person name="McCowan C."/>
            <person name="Murphy C."/>
            <person name="Pearson M."/>
            <person name="Poon T.W."/>
            <person name="Priest M."/>
            <person name="Roberts A."/>
            <person name="Saif S."/>
            <person name="Shea T."/>
            <person name="Sisk P."/>
            <person name="Sykes S."/>
            <person name="Wortman J."/>
            <person name="Nusbaum C."/>
            <person name="Birren B."/>
        </authorList>
    </citation>
    <scope>NUCLEOTIDE SEQUENCE [LARGE SCALE GENOMIC DNA]</scope>
    <source>
        <strain evidence="9 10">CBS 119918</strain>
    </source>
</reference>
<feature type="compositionally biased region" description="Polar residues" evidence="7">
    <location>
        <begin position="435"/>
        <end position="445"/>
    </location>
</feature>
<feature type="region of interest" description="Disordered" evidence="7">
    <location>
        <begin position="192"/>
        <end position="288"/>
    </location>
</feature>
<dbReference type="InterPro" id="IPR001331">
    <property type="entry name" value="GDS_CDC24_CS"/>
</dbReference>
<evidence type="ECO:0000259" key="8">
    <source>
        <dbReference type="PROSITE" id="PS50010"/>
    </source>
</evidence>
<dbReference type="InterPro" id="IPR051492">
    <property type="entry name" value="Dynamin-Rho_GEF"/>
</dbReference>
<evidence type="ECO:0000256" key="6">
    <source>
        <dbReference type="ARBA" id="ARBA00032587"/>
    </source>
</evidence>
<evidence type="ECO:0000313" key="10">
    <source>
        <dbReference type="Proteomes" id="UP000027920"/>
    </source>
</evidence>
<feature type="compositionally biased region" description="Low complexity" evidence="7">
    <location>
        <begin position="54"/>
        <end position="67"/>
    </location>
</feature>
<feature type="region of interest" description="Disordered" evidence="7">
    <location>
        <begin position="53"/>
        <end position="72"/>
    </location>
</feature>
<dbReference type="GO" id="GO:0005085">
    <property type="term" value="F:guanyl-nucleotide exchange factor activity"/>
    <property type="evidence" value="ECO:0007669"/>
    <property type="project" value="UniProtKB-KW"/>
</dbReference>
<comment type="subcellular location">
    <subcellularLocation>
        <location evidence="1">Cell junction</location>
    </subcellularLocation>
    <subcellularLocation>
        <location evidence="2">Golgi apparatus</location>
        <location evidence="2">Golgi stack</location>
    </subcellularLocation>
</comment>
<protein>
    <recommendedName>
        <fullName evidence="3">Dynamin-binding protein</fullName>
    </recommendedName>
    <alternativeName>
        <fullName evidence="6">Scaffold protein Tuba</fullName>
    </alternativeName>
</protein>
<dbReference type="GO" id="GO:0035556">
    <property type="term" value="P:intracellular signal transduction"/>
    <property type="evidence" value="ECO:0007669"/>
    <property type="project" value="InterPro"/>
</dbReference>
<dbReference type="InterPro" id="IPR000219">
    <property type="entry name" value="DH_dom"/>
</dbReference>
<feature type="compositionally biased region" description="Polar residues" evidence="7">
    <location>
        <begin position="202"/>
        <end position="215"/>
    </location>
</feature>
<feature type="compositionally biased region" description="Polar residues" evidence="7">
    <location>
        <begin position="598"/>
        <end position="625"/>
    </location>
</feature>
<feature type="region of interest" description="Disordered" evidence="7">
    <location>
        <begin position="583"/>
        <end position="627"/>
    </location>
</feature>
<dbReference type="PROSITE" id="PS50010">
    <property type="entry name" value="DH_2"/>
    <property type="match status" value="1"/>
</dbReference>
<evidence type="ECO:0000256" key="3">
    <source>
        <dbReference type="ARBA" id="ARBA00018186"/>
    </source>
</evidence>
<feature type="region of interest" description="Disordered" evidence="7">
    <location>
        <begin position="1859"/>
        <end position="1880"/>
    </location>
</feature>
<feature type="compositionally biased region" description="Low complexity" evidence="7">
    <location>
        <begin position="521"/>
        <end position="534"/>
    </location>
</feature>
<feature type="compositionally biased region" description="Polar residues" evidence="7">
    <location>
        <begin position="1074"/>
        <end position="1085"/>
    </location>
</feature>
<feature type="compositionally biased region" description="Low complexity" evidence="7">
    <location>
        <begin position="820"/>
        <end position="831"/>
    </location>
</feature>
<dbReference type="PROSITE" id="PS00741">
    <property type="entry name" value="DH_1"/>
    <property type="match status" value="1"/>
</dbReference>
<dbReference type="STRING" id="1182545.A0A072P285"/>
<feature type="compositionally biased region" description="Low complexity" evidence="7">
    <location>
        <begin position="758"/>
        <end position="776"/>
    </location>
</feature>
<feature type="compositionally biased region" description="Polar residues" evidence="7">
    <location>
        <begin position="1780"/>
        <end position="1791"/>
    </location>
</feature>
<dbReference type="GeneID" id="25285078"/>
<feature type="compositionally biased region" description="Basic and acidic residues" evidence="7">
    <location>
        <begin position="356"/>
        <end position="368"/>
    </location>
</feature>
<dbReference type="Gene3D" id="1.20.1270.60">
    <property type="entry name" value="Arfaptin homology (AH) domain/BAR domain"/>
    <property type="match status" value="1"/>
</dbReference>
<evidence type="ECO:0000256" key="1">
    <source>
        <dbReference type="ARBA" id="ARBA00004282"/>
    </source>
</evidence>
<name>A0A072P285_9EURO</name>
<gene>
    <name evidence="9" type="ORF">A1O9_10173</name>
</gene>
<dbReference type="CDD" id="cd00160">
    <property type="entry name" value="RhoGEF"/>
    <property type="match status" value="1"/>
</dbReference>
<keyword evidence="10" id="KW-1185">Reference proteome</keyword>
<dbReference type="VEuPathDB" id="FungiDB:A1O9_10173"/>
<feature type="compositionally biased region" description="Polar residues" evidence="7">
    <location>
        <begin position="332"/>
        <end position="351"/>
    </location>
</feature>
<feature type="region of interest" description="Disordered" evidence="7">
    <location>
        <begin position="423"/>
        <end position="543"/>
    </location>
</feature>
<dbReference type="PANTHER" id="PTHR22834:SF20">
    <property type="entry name" value="SH3 DOMAIN-CONTAINING PROTEIN"/>
    <property type="match status" value="1"/>
</dbReference>
<feature type="domain" description="DH" evidence="8">
    <location>
        <begin position="1180"/>
        <end position="1399"/>
    </location>
</feature>
<feature type="region of interest" description="Disordered" evidence="7">
    <location>
        <begin position="806"/>
        <end position="885"/>
    </location>
</feature>
<dbReference type="SUPFAM" id="SSF103657">
    <property type="entry name" value="BAR/IMD domain-like"/>
    <property type="match status" value="1"/>
</dbReference>
<feature type="compositionally biased region" description="Polar residues" evidence="7">
    <location>
        <begin position="1692"/>
        <end position="1723"/>
    </location>
</feature>
<feature type="region of interest" description="Disordered" evidence="7">
    <location>
        <begin position="1"/>
        <end position="27"/>
    </location>
</feature>
<dbReference type="SMART" id="SM00325">
    <property type="entry name" value="RhoGEF"/>
    <property type="match status" value="1"/>
</dbReference>
<dbReference type="InterPro" id="IPR035899">
    <property type="entry name" value="DBL_dom_sf"/>
</dbReference>
<dbReference type="Proteomes" id="UP000027920">
    <property type="component" value="Unassembled WGS sequence"/>
</dbReference>
<evidence type="ECO:0000256" key="5">
    <source>
        <dbReference type="ARBA" id="ARBA00022949"/>
    </source>
</evidence>
<dbReference type="PANTHER" id="PTHR22834">
    <property type="entry name" value="NUCLEAR FUSION PROTEIN FUS2"/>
    <property type="match status" value="1"/>
</dbReference>
<dbReference type="GO" id="GO:0031991">
    <property type="term" value="P:regulation of actomyosin contractile ring contraction"/>
    <property type="evidence" value="ECO:0007669"/>
    <property type="project" value="TreeGrafter"/>
</dbReference>
<feature type="compositionally biased region" description="Basic and acidic residues" evidence="7">
    <location>
        <begin position="965"/>
        <end position="987"/>
    </location>
</feature>
<feature type="compositionally biased region" description="Pro residues" evidence="7">
    <location>
        <begin position="1096"/>
        <end position="1109"/>
    </location>
</feature>
<dbReference type="EMBL" id="AMGV01000012">
    <property type="protein sequence ID" value="KEF53772.1"/>
    <property type="molecule type" value="Genomic_DNA"/>
</dbReference>
<evidence type="ECO:0000256" key="2">
    <source>
        <dbReference type="ARBA" id="ARBA00004348"/>
    </source>
</evidence>
<feature type="region of interest" description="Disordered" evidence="7">
    <location>
        <begin position="304"/>
        <end position="399"/>
    </location>
</feature>
<dbReference type="GO" id="GO:0005795">
    <property type="term" value="C:Golgi stack"/>
    <property type="evidence" value="ECO:0007669"/>
    <property type="project" value="UniProtKB-SubCell"/>
</dbReference>
<dbReference type="SUPFAM" id="SSF48065">
    <property type="entry name" value="DBL homology domain (DH-domain)"/>
    <property type="match status" value="1"/>
</dbReference>
<dbReference type="Gene3D" id="1.20.900.10">
    <property type="entry name" value="Dbl homology (DH) domain"/>
    <property type="match status" value="1"/>
</dbReference>
<feature type="compositionally biased region" description="Polar residues" evidence="7">
    <location>
        <begin position="1141"/>
        <end position="1164"/>
    </location>
</feature>
<dbReference type="InterPro" id="IPR004148">
    <property type="entry name" value="BAR_dom"/>
</dbReference>
<evidence type="ECO:0000313" key="9">
    <source>
        <dbReference type="EMBL" id="KEF53772.1"/>
    </source>
</evidence>
<evidence type="ECO:0000256" key="4">
    <source>
        <dbReference type="ARBA" id="ARBA00022658"/>
    </source>
</evidence>
<feature type="region of interest" description="Disordered" evidence="7">
    <location>
        <begin position="758"/>
        <end position="779"/>
    </location>
</feature>
<feature type="region of interest" description="Disordered" evidence="7">
    <location>
        <begin position="116"/>
        <end position="158"/>
    </location>
</feature>